<dbReference type="InterPro" id="IPR002068">
    <property type="entry name" value="A-crystallin/Hsp20_dom"/>
</dbReference>
<evidence type="ECO:0000313" key="6">
    <source>
        <dbReference type="EMBL" id="KAI1866538.1"/>
    </source>
</evidence>
<dbReference type="Proteomes" id="UP000829685">
    <property type="component" value="Unassembled WGS sequence"/>
</dbReference>
<evidence type="ECO:0000256" key="1">
    <source>
        <dbReference type="ARBA" id="ARBA00023016"/>
    </source>
</evidence>
<evidence type="ECO:0000256" key="3">
    <source>
        <dbReference type="RuleBase" id="RU003616"/>
    </source>
</evidence>
<dbReference type="InterPro" id="IPR008978">
    <property type="entry name" value="HSP20-like_chaperone"/>
</dbReference>
<dbReference type="InterPro" id="IPR031107">
    <property type="entry name" value="Small_HSP"/>
</dbReference>
<keyword evidence="1" id="KW-0346">Stress response</keyword>
<protein>
    <recommendedName>
        <fullName evidence="5">SHSP domain-containing protein</fullName>
    </recommendedName>
</protein>
<accession>A0A9P9WJF6</accession>
<organism evidence="6 7">
    <name type="scientific">Neoarthrinium moseri</name>
    <dbReference type="NCBI Taxonomy" id="1658444"/>
    <lineage>
        <taxon>Eukaryota</taxon>
        <taxon>Fungi</taxon>
        <taxon>Dikarya</taxon>
        <taxon>Ascomycota</taxon>
        <taxon>Pezizomycotina</taxon>
        <taxon>Sordariomycetes</taxon>
        <taxon>Xylariomycetidae</taxon>
        <taxon>Amphisphaeriales</taxon>
        <taxon>Apiosporaceae</taxon>
        <taxon>Neoarthrinium</taxon>
    </lineage>
</organism>
<feature type="compositionally biased region" description="Basic and acidic residues" evidence="4">
    <location>
        <begin position="171"/>
        <end position="182"/>
    </location>
</feature>
<dbReference type="SUPFAM" id="SSF49764">
    <property type="entry name" value="HSP20-like chaperones"/>
    <property type="match status" value="1"/>
</dbReference>
<dbReference type="Pfam" id="PF00011">
    <property type="entry name" value="HSP20"/>
    <property type="match status" value="1"/>
</dbReference>
<name>A0A9P9WJF6_9PEZI</name>
<dbReference type="CDD" id="cd06464">
    <property type="entry name" value="ACD_sHsps-like"/>
    <property type="match status" value="1"/>
</dbReference>
<dbReference type="Gene3D" id="2.60.40.790">
    <property type="match status" value="1"/>
</dbReference>
<feature type="compositionally biased region" description="Polar residues" evidence="4">
    <location>
        <begin position="151"/>
        <end position="168"/>
    </location>
</feature>
<comment type="caution">
    <text evidence="6">The sequence shown here is derived from an EMBL/GenBank/DDBJ whole genome shotgun (WGS) entry which is preliminary data.</text>
</comment>
<dbReference type="PANTHER" id="PTHR11527">
    <property type="entry name" value="HEAT-SHOCK PROTEIN 20 FAMILY MEMBER"/>
    <property type="match status" value="1"/>
</dbReference>
<evidence type="ECO:0000256" key="2">
    <source>
        <dbReference type="PROSITE-ProRule" id="PRU00285"/>
    </source>
</evidence>
<feature type="region of interest" description="Disordered" evidence="4">
    <location>
        <begin position="133"/>
        <end position="182"/>
    </location>
</feature>
<feature type="region of interest" description="Disordered" evidence="4">
    <location>
        <begin position="95"/>
        <end position="116"/>
    </location>
</feature>
<evidence type="ECO:0000256" key="4">
    <source>
        <dbReference type="SAM" id="MobiDB-lite"/>
    </source>
</evidence>
<keyword evidence="7" id="KW-1185">Reference proteome</keyword>
<gene>
    <name evidence="6" type="ORF">JX265_007839</name>
</gene>
<evidence type="ECO:0000259" key="5">
    <source>
        <dbReference type="PROSITE" id="PS01031"/>
    </source>
</evidence>
<sequence>MASFFRPHYHTAPQPNFQGLFRLIDDFDKYSSEGPSHSRQGRSSCVSSFTPKFDMRESETAYELYGELPGIAKEDIHIEFTEPQTLQVRGRIERTHTAGTPPAGLVDGKADEMSGAITDSGEDAVLVDHAETASVKSHQATVEDDPEETSAAGSTASTPQDTPATTVAETVKADEPKQQRRSEALKHKYYLVERNIGQFSRSFAFPSRVDNDSVQASLDNGILTIVVQKAKKHQSRRIAIN</sequence>
<proteinExistence type="inferred from homology"/>
<dbReference type="PROSITE" id="PS01031">
    <property type="entry name" value="SHSP"/>
    <property type="match status" value="1"/>
</dbReference>
<comment type="similarity">
    <text evidence="2 3">Belongs to the small heat shock protein (HSP20) family.</text>
</comment>
<evidence type="ECO:0000313" key="7">
    <source>
        <dbReference type="Proteomes" id="UP000829685"/>
    </source>
</evidence>
<dbReference type="AlphaFoldDB" id="A0A9P9WJF6"/>
<reference evidence="6" key="1">
    <citation type="submission" date="2021-03" db="EMBL/GenBank/DDBJ databases">
        <title>Revisited historic fungal species revealed as producer of novel bioactive compounds through whole genome sequencing and comparative genomics.</title>
        <authorList>
            <person name="Vignolle G.A."/>
            <person name="Hochenegger N."/>
            <person name="Mach R.L."/>
            <person name="Mach-Aigner A.R."/>
            <person name="Javad Rahimi M."/>
            <person name="Salim K.A."/>
            <person name="Chan C.M."/>
            <person name="Lim L.B.L."/>
            <person name="Cai F."/>
            <person name="Druzhinina I.S."/>
            <person name="U'Ren J.M."/>
            <person name="Derntl C."/>
        </authorList>
    </citation>
    <scope>NUCLEOTIDE SEQUENCE</scope>
    <source>
        <strain evidence="6">TUCIM 5799</strain>
    </source>
</reference>
<dbReference type="EMBL" id="JAFIMR010000020">
    <property type="protein sequence ID" value="KAI1866538.1"/>
    <property type="molecule type" value="Genomic_DNA"/>
</dbReference>
<feature type="domain" description="SHSP" evidence="5">
    <location>
        <begin position="44"/>
        <end position="241"/>
    </location>
</feature>